<evidence type="ECO:0000313" key="6">
    <source>
        <dbReference type="EMBL" id="GCA63217.1"/>
    </source>
</evidence>
<keyword evidence="7" id="KW-1185">Reference proteome</keyword>
<dbReference type="OrthoDB" id="10255414at2759"/>
<proteinExistence type="inferred from homology"/>
<evidence type="ECO:0000256" key="1">
    <source>
        <dbReference type="ARBA" id="ARBA00010397"/>
    </source>
</evidence>
<dbReference type="SUPFAM" id="SSF75689">
    <property type="entry name" value="Zinc-binding domain of translation initiation factor 2 beta"/>
    <property type="match status" value="1"/>
</dbReference>
<dbReference type="GO" id="GO:0031369">
    <property type="term" value="F:translation initiation factor binding"/>
    <property type="evidence" value="ECO:0007669"/>
    <property type="project" value="TreeGrafter"/>
</dbReference>
<sequence>MSEPVLFDASLTKKKKKKRSSKSKSKSKSSDVVVAVEAEAAVVSVAAALETVDIGEDLQLMTTTGPTEAEKQMLTSSLLGSVSSKGDDQKKEGEHKANLKLRKRHQYDPVVLRSLFQEKDITTESEMQIDATTSMYPYNAMLERIVNIMSRKKAKQSKQHGMEPPQMRREGTKKTCFMNFHTICKGLHRNYDHVLSFLLAELGTTGNLTGDGQVILKGRFQSKNIETVLRRYLTEFVTCHGCNSNETLLSKENKMYFVRCEVCGAHRSVQSVRNMGGFKAQIGRRKRT</sequence>
<dbReference type="SMART" id="SM00653">
    <property type="entry name" value="eIF2B_5"/>
    <property type="match status" value="1"/>
</dbReference>
<dbReference type="InterPro" id="IPR016189">
    <property type="entry name" value="Transl_init_fac_IF2/IF5_N"/>
</dbReference>
<dbReference type="Proteomes" id="UP000265618">
    <property type="component" value="Unassembled WGS sequence"/>
</dbReference>
<organism evidence="6 7">
    <name type="scientific">Kipferlia bialata</name>
    <dbReference type="NCBI Taxonomy" id="797122"/>
    <lineage>
        <taxon>Eukaryota</taxon>
        <taxon>Metamonada</taxon>
        <taxon>Carpediemonas-like organisms</taxon>
        <taxon>Kipferlia</taxon>
    </lineage>
</organism>
<dbReference type="PANTHER" id="PTHR23001:SF3">
    <property type="entry name" value="EUKARYOTIC TRANSLATION INITIATION FACTOR 2 SUBUNIT 2"/>
    <property type="match status" value="1"/>
</dbReference>
<name>A0A391NNM6_9EUKA</name>
<dbReference type="InterPro" id="IPR016190">
    <property type="entry name" value="Transl_init_fac_IF2/IF5_Zn-bd"/>
</dbReference>
<reference evidence="6 7" key="1">
    <citation type="journal article" date="2018" name="PLoS ONE">
        <title>The draft genome of Kipferlia bialata reveals reductive genome evolution in fornicate parasites.</title>
        <authorList>
            <person name="Tanifuji G."/>
            <person name="Takabayashi S."/>
            <person name="Kume K."/>
            <person name="Takagi M."/>
            <person name="Nakayama T."/>
            <person name="Kamikawa R."/>
            <person name="Inagaki Y."/>
            <person name="Hashimoto T."/>
        </authorList>
    </citation>
    <scope>NUCLEOTIDE SEQUENCE [LARGE SCALE GENOMIC DNA]</scope>
    <source>
        <strain evidence="6">NY0173</strain>
    </source>
</reference>
<evidence type="ECO:0000259" key="5">
    <source>
        <dbReference type="SMART" id="SM00653"/>
    </source>
</evidence>
<feature type="compositionally biased region" description="Basic residues" evidence="4">
    <location>
        <begin position="12"/>
        <end position="27"/>
    </location>
</feature>
<feature type="domain" description="Translation initiation factor IF2/IF5" evidence="5">
    <location>
        <begin position="157"/>
        <end position="266"/>
    </location>
</feature>
<protein>
    <recommendedName>
        <fullName evidence="5">Translation initiation factor IF2/IF5 domain-containing protein</fullName>
    </recommendedName>
</protein>
<gene>
    <name evidence="6" type="ORF">KIPB_008586</name>
</gene>
<evidence type="ECO:0000256" key="4">
    <source>
        <dbReference type="SAM" id="MobiDB-lite"/>
    </source>
</evidence>
<keyword evidence="3" id="KW-0648">Protein biosynthesis</keyword>
<dbReference type="FunFam" id="3.30.30.170:FF:000001">
    <property type="entry name" value="Eukaryotic translation initiation factor 2 subunit"/>
    <property type="match status" value="1"/>
</dbReference>
<dbReference type="AlphaFoldDB" id="A0A391NNM6"/>
<dbReference type="InterPro" id="IPR045196">
    <property type="entry name" value="IF2/IF5"/>
</dbReference>
<dbReference type="GO" id="GO:0003729">
    <property type="term" value="F:mRNA binding"/>
    <property type="evidence" value="ECO:0007669"/>
    <property type="project" value="TreeGrafter"/>
</dbReference>
<accession>A0A391NNM6</accession>
<dbReference type="SUPFAM" id="SSF100966">
    <property type="entry name" value="Translation initiation factor 2 beta, aIF2beta, N-terminal domain"/>
    <property type="match status" value="1"/>
</dbReference>
<feature type="region of interest" description="Disordered" evidence="4">
    <location>
        <begin position="1"/>
        <end position="33"/>
    </location>
</feature>
<dbReference type="GO" id="GO:0001731">
    <property type="term" value="P:formation of translation preinitiation complex"/>
    <property type="evidence" value="ECO:0007669"/>
    <property type="project" value="TreeGrafter"/>
</dbReference>
<keyword evidence="2" id="KW-0396">Initiation factor</keyword>
<evidence type="ECO:0000313" key="7">
    <source>
        <dbReference type="Proteomes" id="UP000265618"/>
    </source>
</evidence>
<evidence type="ECO:0000256" key="3">
    <source>
        <dbReference type="ARBA" id="ARBA00022917"/>
    </source>
</evidence>
<dbReference type="PANTHER" id="PTHR23001">
    <property type="entry name" value="EUKARYOTIC TRANSLATION INITIATION FACTOR"/>
    <property type="match status" value="1"/>
</dbReference>
<dbReference type="Gene3D" id="3.30.30.170">
    <property type="match status" value="1"/>
</dbReference>
<dbReference type="Pfam" id="PF01873">
    <property type="entry name" value="eIF-5_eIF-2B"/>
    <property type="match status" value="1"/>
</dbReference>
<dbReference type="InterPro" id="IPR002735">
    <property type="entry name" value="Transl_init_fac_IF2/IF5_dom"/>
</dbReference>
<evidence type="ECO:0000256" key="2">
    <source>
        <dbReference type="ARBA" id="ARBA00022540"/>
    </source>
</evidence>
<comment type="caution">
    <text evidence="6">The sequence shown here is derived from an EMBL/GenBank/DDBJ whole genome shotgun (WGS) entry which is preliminary data.</text>
</comment>
<dbReference type="GO" id="GO:0003743">
    <property type="term" value="F:translation initiation factor activity"/>
    <property type="evidence" value="ECO:0007669"/>
    <property type="project" value="UniProtKB-KW"/>
</dbReference>
<dbReference type="EMBL" id="BDIP01002695">
    <property type="protein sequence ID" value="GCA63217.1"/>
    <property type="molecule type" value="Genomic_DNA"/>
</dbReference>
<comment type="similarity">
    <text evidence="1">Belongs to the eIF-2-beta/eIF-5 family.</text>
</comment>
<dbReference type="GO" id="GO:0005850">
    <property type="term" value="C:eukaryotic translation initiation factor 2 complex"/>
    <property type="evidence" value="ECO:0007669"/>
    <property type="project" value="TreeGrafter"/>
</dbReference>